<name>A0A9N8EWD8_9STRA</name>
<organism evidence="5 6">
    <name type="scientific">Seminavis robusta</name>
    <dbReference type="NCBI Taxonomy" id="568900"/>
    <lineage>
        <taxon>Eukaryota</taxon>
        <taxon>Sar</taxon>
        <taxon>Stramenopiles</taxon>
        <taxon>Ochrophyta</taxon>
        <taxon>Bacillariophyta</taxon>
        <taxon>Bacillariophyceae</taxon>
        <taxon>Bacillariophycidae</taxon>
        <taxon>Naviculales</taxon>
        <taxon>Naviculaceae</taxon>
        <taxon>Seminavis</taxon>
    </lineage>
</organism>
<evidence type="ECO:0000256" key="1">
    <source>
        <dbReference type="ARBA" id="ARBA00004167"/>
    </source>
</evidence>
<feature type="region of interest" description="Disordered" evidence="3">
    <location>
        <begin position="135"/>
        <end position="157"/>
    </location>
</feature>
<proteinExistence type="predicted"/>
<evidence type="ECO:0000256" key="3">
    <source>
        <dbReference type="SAM" id="MobiDB-lite"/>
    </source>
</evidence>
<evidence type="ECO:0000313" key="5">
    <source>
        <dbReference type="EMBL" id="CAB9527988.1"/>
    </source>
</evidence>
<comment type="caution">
    <text evidence="5">The sequence shown here is derived from an EMBL/GenBank/DDBJ whole genome shotgun (WGS) entry which is preliminary data.</text>
</comment>
<feature type="compositionally biased region" description="Low complexity" evidence="3">
    <location>
        <begin position="1"/>
        <end position="14"/>
    </location>
</feature>
<dbReference type="AlphaFoldDB" id="A0A9N8EWD8"/>
<evidence type="ECO:0000313" key="6">
    <source>
        <dbReference type="Proteomes" id="UP001153069"/>
    </source>
</evidence>
<keyword evidence="6" id="KW-1185">Reference proteome</keyword>
<comment type="subcellular location">
    <subcellularLocation>
        <location evidence="1">Membrane</location>
        <topology evidence="1">Single-pass membrane protein</topology>
    </subcellularLocation>
</comment>
<dbReference type="GO" id="GO:0016020">
    <property type="term" value="C:membrane"/>
    <property type="evidence" value="ECO:0007669"/>
    <property type="project" value="UniProtKB-SubCell"/>
</dbReference>
<dbReference type="OrthoDB" id="73067at2759"/>
<keyword evidence="4" id="KW-0812">Transmembrane</keyword>
<sequence length="657" mass="71506">MSSNDDNGNGNDQTGGDHNEGHGSTLTVRESQDENTEEGSPFVPTECMCNSDEMVATQSGDDSLVPPPAQRPVHSEQSGWEDAGTKVSMVVGDGDTFAAAKVVVSTQEPTLHRGKVVMMDIRAATPAQQAMTDLEEGKPDDFPNAGNLQQKQPTTQQTTMQTAEDVETFHALIVGEIQPLPTDDAIGSGRPGAFPVAGTPHERLRPSNLSETVLDIQEEEEPAVIEGAVLVSGEEANEFTDLEDTSVTVAWEEPAEVLEGKILPERSGADATVPGHFCLLHKRTIAIVAVVLLLLGILLSLLSTSLLPSSSCEMLTKGTSCHRNQTDSTTTAIVFEPFRPNLPPSVITGIQEIASPYYLANAWMQQDPHLHTYSDNRQMQRFKMALCYHALGGPLWYQNDHWLSYTVPECEWFTKHNATEEPICNENHELVIFNMTSNNMTGQFFQSTNLNWPNVRVYDISFNNLYGSPPAMVSAGASNLEVLVISHNQFHGKLSAGGGFSAFNLRVVKLDSNRLFGYQPMVYLLLPKLEILNISGNLYGREITTYLKHCKNLTYLGVADNVFTGAIPSELGLLTHLQSIDVSGNAEVDGVVPTELGLLPNLSTLNIDGTAIHGDIPESLCSRIDNESEPASEMISATSDRMTLKVKANCSQVQCCF</sequence>
<feature type="region of interest" description="Disordered" evidence="3">
    <location>
        <begin position="1"/>
        <end position="81"/>
    </location>
</feature>
<dbReference type="PANTHER" id="PTHR48053">
    <property type="entry name" value="LEUCINE RICH REPEAT FAMILY PROTEIN, EXPRESSED"/>
    <property type="match status" value="1"/>
</dbReference>
<accession>A0A9N8EWD8</accession>
<keyword evidence="4" id="KW-0472">Membrane</keyword>
<dbReference type="PANTHER" id="PTHR48053:SF126">
    <property type="entry name" value="MDIS1-INTERACTING RECEPTOR LIKE KINASE 2-LIKE ISOFORM X1"/>
    <property type="match status" value="1"/>
</dbReference>
<dbReference type="InterPro" id="IPR032675">
    <property type="entry name" value="LRR_dom_sf"/>
</dbReference>
<reference evidence="5" key="1">
    <citation type="submission" date="2020-06" db="EMBL/GenBank/DDBJ databases">
        <authorList>
            <consortium name="Plant Systems Biology data submission"/>
        </authorList>
    </citation>
    <scope>NUCLEOTIDE SEQUENCE</scope>
    <source>
        <strain evidence="5">D6</strain>
    </source>
</reference>
<keyword evidence="4" id="KW-1133">Transmembrane helix</keyword>
<dbReference type="Gene3D" id="3.80.10.10">
    <property type="entry name" value="Ribonuclease Inhibitor"/>
    <property type="match status" value="1"/>
</dbReference>
<dbReference type="SUPFAM" id="SSF52047">
    <property type="entry name" value="RNI-like"/>
    <property type="match status" value="1"/>
</dbReference>
<gene>
    <name evidence="5" type="ORF">SEMRO_2120_G315410.1</name>
</gene>
<protein>
    <submittedName>
        <fullName evidence="5">Leucine Rich Repeat</fullName>
    </submittedName>
</protein>
<evidence type="ECO:0000256" key="2">
    <source>
        <dbReference type="ARBA" id="ARBA00022729"/>
    </source>
</evidence>
<dbReference type="Proteomes" id="UP001153069">
    <property type="component" value="Unassembled WGS sequence"/>
</dbReference>
<dbReference type="EMBL" id="CAICTM010002118">
    <property type="protein sequence ID" value="CAB9527988.1"/>
    <property type="molecule type" value="Genomic_DNA"/>
</dbReference>
<evidence type="ECO:0000256" key="4">
    <source>
        <dbReference type="SAM" id="Phobius"/>
    </source>
</evidence>
<dbReference type="InterPro" id="IPR051716">
    <property type="entry name" value="Plant_RL_S/T_kinase"/>
</dbReference>
<keyword evidence="2" id="KW-0732">Signal</keyword>
<feature type="transmembrane region" description="Helical" evidence="4">
    <location>
        <begin position="285"/>
        <end position="307"/>
    </location>
</feature>